<evidence type="ECO:0000256" key="5">
    <source>
        <dbReference type="ARBA" id="ARBA00023140"/>
    </source>
</evidence>
<dbReference type="Gene3D" id="3.40.50.1820">
    <property type="entry name" value="alpha/beta hydrolase"/>
    <property type="match status" value="1"/>
</dbReference>
<reference evidence="9" key="3">
    <citation type="journal article" date="2019" name="J. ISSAAS">
        <title>Genomics, evolutionary history and diagnostics of the Alternaria alternata species group including apple and Asian pear pathotypes.</title>
        <authorList>
            <person name="Armitage A.D."/>
            <person name="Cockerton H.M."/>
            <person name="Sreenivasaprasad S."/>
            <person name="Woodhall J."/>
            <person name="Lane C."/>
            <person name="Harrison R.J."/>
            <person name="Clarkson J.P."/>
        </authorList>
    </citation>
    <scope>NUCLEOTIDE SEQUENCE</scope>
    <source>
        <strain evidence="9">FERA 1177</strain>
    </source>
</reference>
<reference evidence="11" key="2">
    <citation type="journal article" date="2019" name="bioRxiv">
        <title>Genomics, evolutionary history and diagnostics of the Alternaria alternata species group including apple and Asian pear pathotypes.</title>
        <authorList>
            <person name="Armitage A.D."/>
            <person name="Cockerton H.M."/>
            <person name="Sreenivasaprasad S."/>
            <person name="Woodhall J.W."/>
            <person name="Lane C.R."/>
            <person name="Harrison R.J."/>
            <person name="Clarkson J.P."/>
        </authorList>
    </citation>
    <scope>NUCLEOTIDE SEQUENCE [LARGE SCALE GENOMIC DNA]</scope>
    <source>
        <strain evidence="11">FERA 1177</strain>
    </source>
</reference>
<name>A0A177DG50_ALTAL</name>
<sequence length="363" mass="40530">MPFGPFALQWRAPNPNPPPPTRVPDGIRRTYISTPSGSLELLSALPRSPSTKPPLFFAHGGFGCAAIWISYMLFFSSRGYPCYAVSYRGHGGSWYPGFWKMYFTSRGCIAEDLVAGIKEVERLEGERRKVAEKISVVLIAHSAGGALSQWVLSRGLLRVQGFCMFAAVPGFGSWTCYKFWALSAPLNFLYRFMHPRYILATTKQVHDAFFSPSTPTSVVKDLERLLSPYESMGWPMQALFPFVTGPDVLKSITGWKLEHSTNEDGSETTVMPRFLVLAAELDVLCTPSVLLDAAKRYRAALCDCVRSGKLDGISKYDVRVMENGDGEWGGVVFKVVKGVAHHLQNHIEWERGAEEVWTWIESL</sequence>
<evidence type="ECO:0000256" key="3">
    <source>
        <dbReference type="ARBA" id="ARBA00005668"/>
    </source>
</evidence>
<comment type="similarity">
    <text evidence="3">Belongs to the AB hydrolase superfamily. AKT2 hydrolase family.</text>
</comment>
<evidence type="ECO:0000256" key="6">
    <source>
        <dbReference type="SAM" id="Phobius"/>
    </source>
</evidence>
<keyword evidence="5" id="KW-0576">Peroxisome</keyword>
<dbReference type="Proteomes" id="UP000077248">
    <property type="component" value="Unassembled WGS sequence"/>
</dbReference>
<comment type="pathway">
    <text evidence="2">Mycotoxin biosynthesis.</text>
</comment>
<evidence type="ECO:0000259" key="7">
    <source>
        <dbReference type="Pfam" id="PF12697"/>
    </source>
</evidence>
<gene>
    <name evidence="9" type="ORF">AA0117_g10884</name>
    <name evidence="8" type="ORF">CC77DRAFT_235708</name>
</gene>
<evidence type="ECO:0000313" key="10">
    <source>
        <dbReference type="Proteomes" id="UP000077248"/>
    </source>
</evidence>
<proteinExistence type="inferred from homology"/>
<keyword evidence="10" id="KW-1185">Reference proteome</keyword>
<evidence type="ECO:0000313" key="8">
    <source>
        <dbReference type="EMBL" id="OAG17789.1"/>
    </source>
</evidence>
<feature type="domain" description="AB hydrolase-1" evidence="7">
    <location>
        <begin position="55"/>
        <end position="256"/>
    </location>
</feature>
<dbReference type="GO" id="GO:0016787">
    <property type="term" value="F:hydrolase activity"/>
    <property type="evidence" value="ECO:0007669"/>
    <property type="project" value="UniProtKB-KW"/>
</dbReference>
<dbReference type="VEuPathDB" id="FungiDB:CC77DRAFT_235708"/>
<dbReference type="Proteomes" id="UP000291422">
    <property type="component" value="Unassembled WGS sequence"/>
</dbReference>
<dbReference type="InterPro" id="IPR000073">
    <property type="entry name" value="AB_hydrolase_1"/>
</dbReference>
<keyword evidence="6" id="KW-1133">Transmembrane helix</keyword>
<reference evidence="8 10" key="1">
    <citation type="submission" date="2016-05" db="EMBL/GenBank/DDBJ databases">
        <title>Comparative analysis of secretome profiles of manganese(II)-oxidizing ascomycete fungi.</title>
        <authorList>
            <consortium name="DOE Joint Genome Institute"/>
            <person name="Zeiner C.A."/>
            <person name="Purvine S.O."/>
            <person name="Zink E.M."/>
            <person name="Wu S."/>
            <person name="Pasa-Tolic L."/>
            <person name="Chaput D.L."/>
            <person name="Haridas S."/>
            <person name="Grigoriev I.V."/>
            <person name="Santelli C.M."/>
            <person name="Hansel C.M."/>
        </authorList>
    </citation>
    <scope>NUCLEOTIDE SEQUENCE [LARGE SCALE GENOMIC DNA]</scope>
    <source>
        <strain evidence="8 10">SRC1lrK2f</strain>
    </source>
</reference>
<dbReference type="EMBL" id="KV441485">
    <property type="protein sequence ID" value="OAG17789.1"/>
    <property type="molecule type" value="Genomic_DNA"/>
</dbReference>
<dbReference type="KEGG" id="aalt:CC77DRAFT_235708"/>
<keyword evidence="8" id="KW-0378">Hydrolase</keyword>
<keyword evidence="6" id="KW-0472">Membrane</keyword>
<evidence type="ECO:0000256" key="2">
    <source>
        <dbReference type="ARBA" id="ARBA00004685"/>
    </source>
</evidence>
<dbReference type="RefSeq" id="XP_018383210.1">
    <property type="nucleotide sequence ID" value="XM_018530781.1"/>
</dbReference>
<feature type="transmembrane region" description="Helical" evidence="6">
    <location>
        <begin position="55"/>
        <end position="74"/>
    </location>
</feature>
<dbReference type="EMBL" id="PDXD01000044">
    <property type="protein sequence ID" value="RYN69360.1"/>
    <property type="molecule type" value="Genomic_DNA"/>
</dbReference>
<keyword evidence="4" id="KW-0843">Virulence</keyword>
<dbReference type="InterPro" id="IPR029058">
    <property type="entry name" value="AB_hydrolase_fold"/>
</dbReference>
<protein>
    <submittedName>
        <fullName evidence="8">Alpha/beta-hydrolase</fullName>
    </submittedName>
</protein>
<dbReference type="OMA" id="WHPSYFR"/>
<comment type="subcellular location">
    <subcellularLocation>
        <location evidence="1">Peroxisome</location>
    </subcellularLocation>
</comment>
<organism evidence="8 10">
    <name type="scientific">Alternaria alternata</name>
    <name type="common">Alternaria rot fungus</name>
    <name type="synonym">Torula alternata</name>
    <dbReference type="NCBI Taxonomy" id="5599"/>
    <lineage>
        <taxon>Eukaryota</taxon>
        <taxon>Fungi</taxon>
        <taxon>Dikarya</taxon>
        <taxon>Ascomycota</taxon>
        <taxon>Pezizomycotina</taxon>
        <taxon>Dothideomycetes</taxon>
        <taxon>Pleosporomycetidae</taxon>
        <taxon>Pleosporales</taxon>
        <taxon>Pleosporineae</taxon>
        <taxon>Pleosporaceae</taxon>
        <taxon>Alternaria</taxon>
        <taxon>Alternaria sect. Alternaria</taxon>
        <taxon>Alternaria alternata complex</taxon>
    </lineage>
</organism>
<accession>A0A177DG50</accession>
<keyword evidence="6" id="KW-0812">Transmembrane</keyword>
<evidence type="ECO:0000313" key="11">
    <source>
        <dbReference type="Proteomes" id="UP000291422"/>
    </source>
</evidence>
<evidence type="ECO:0000256" key="1">
    <source>
        <dbReference type="ARBA" id="ARBA00004275"/>
    </source>
</evidence>
<evidence type="ECO:0000256" key="4">
    <source>
        <dbReference type="ARBA" id="ARBA00023026"/>
    </source>
</evidence>
<dbReference type="SUPFAM" id="SSF53474">
    <property type="entry name" value="alpha/beta-Hydrolases"/>
    <property type="match status" value="1"/>
</dbReference>
<dbReference type="Pfam" id="PF12697">
    <property type="entry name" value="Abhydrolase_6"/>
    <property type="match status" value="1"/>
</dbReference>
<dbReference type="GeneID" id="29116375"/>
<dbReference type="AlphaFoldDB" id="A0A177DG50"/>
<dbReference type="GO" id="GO:0005777">
    <property type="term" value="C:peroxisome"/>
    <property type="evidence" value="ECO:0007669"/>
    <property type="project" value="UniProtKB-SubCell"/>
</dbReference>
<evidence type="ECO:0000313" key="9">
    <source>
        <dbReference type="EMBL" id="RYN69360.1"/>
    </source>
</evidence>